<organism evidence="2 3">
    <name type="scientific">Eumeta variegata</name>
    <name type="common">Bagworm moth</name>
    <name type="synonym">Eumeta japonica</name>
    <dbReference type="NCBI Taxonomy" id="151549"/>
    <lineage>
        <taxon>Eukaryota</taxon>
        <taxon>Metazoa</taxon>
        <taxon>Ecdysozoa</taxon>
        <taxon>Arthropoda</taxon>
        <taxon>Hexapoda</taxon>
        <taxon>Insecta</taxon>
        <taxon>Pterygota</taxon>
        <taxon>Neoptera</taxon>
        <taxon>Endopterygota</taxon>
        <taxon>Lepidoptera</taxon>
        <taxon>Glossata</taxon>
        <taxon>Ditrysia</taxon>
        <taxon>Tineoidea</taxon>
        <taxon>Psychidae</taxon>
        <taxon>Oiketicinae</taxon>
        <taxon>Eumeta</taxon>
    </lineage>
</organism>
<proteinExistence type="predicted"/>
<evidence type="ECO:0000313" key="2">
    <source>
        <dbReference type="EMBL" id="GBP47525.1"/>
    </source>
</evidence>
<evidence type="ECO:0000256" key="1">
    <source>
        <dbReference type="SAM" id="MobiDB-lite"/>
    </source>
</evidence>
<protein>
    <submittedName>
        <fullName evidence="2">Uncharacterized protein</fullName>
    </submittedName>
</protein>
<dbReference type="AlphaFoldDB" id="A0A4C1WBK7"/>
<keyword evidence="3" id="KW-1185">Reference proteome</keyword>
<feature type="compositionally biased region" description="Polar residues" evidence="1">
    <location>
        <begin position="51"/>
        <end position="68"/>
    </location>
</feature>
<feature type="region of interest" description="Disordered" evidence="1">
    <location>
        <begin position="51"/>
        <end position="73"/>
    </location>
</feature>
<dbReference type="EMBL" id="BGZK01000503">
    <property type="protein sequence ID" value="GBP47525.1"/>
    <property type="molecule type" value="Genomic_DNA"/>
</dbReference>
<comment type="caution">
    <text evidence="2">The sequence shown here is derived from an EMBL/GenBank/DDBJ whole genome shotgun (WGS) entry which is preliminary data.</text>
</comment>
<name>A0A4C1WBK7_EUMVA</name>
<accession>A0A4C1WBK7</accession>
<dbReference type="Proteomes" id="UP000299102">
    <property type="component" value="Unassembled WGS sequence"/>
</dbReference>
<gene>
    <name evidence="2" type="ORF">EVAR_30614_1</name>
</gene>
<evidence type="ECO:0000313" key="3">
    <source>
        <dbReference type="Proteomes" id="UP000299102"/>
    </source>
</evidence>
<sequence length="120" mass="13475">MYAKKNFEERGSRMPRKQCPHMKMLSKLPLSASGQIVSLSGSIECSHTFISTDTTSKNNNSVPSGSKDANSRKGRPYLSLLFVARHFNVKYGRKLIRNVASRTFSALNDEEGLYLQDFVV</sequence>
<reference evidence="2 3" key="1">
    <citation type="journal article" date="2019" name="Commun. Biol.">
        <title>The bagworm genome reveals a unique fibroin gene that provides high tensile strength.</title>
        <authorList>
            <person name="Kono N."/>
            <person name="Nakamura H."/>
            <person name="Ohtoshi R."/>
            <person name="Tomita M."/>
            <person name="Numata K."/>
            <person name="Arakawa K."/>
        </authorList>
    </citation>
    <scope>NUCLEOTIDE SEQUENCE [LARGE SCALE GENOMIC DNA]</scope>
</reference>